<dbReference type="RefSeq" id="WP_221446534.1">
    <property type="nucleotide sequence ID" value="NZ_BAAAJR010000003.1"/>
</dbReference>
<sequence>MLRFLTILTISLAATVPAAAADAAIEEFIDDAMPASGAPGVAYAVVADGQTTAAGARGVARSGEDAEVTKDTPFATGSISKSFTALGVMQLVEAGEVALDDEIARYLDGFSGAPAGGITVRQLLSHTSGFSTLQGNTSHTDDDGGPDELAKVVDALEDVAPAHQPDERWEYSNTNYQILGRLIEVVSAQPFDVYIESHILEPVGMENSFVADGEVHDSMATGHRPWFWTKQPLTDTATHRGTAPQGGVIASAADLALYMRMMMNGEDDVLSAEGKALMMRPASDASPFYGFGWFLDSANGTVWHAGSTPGFETLATMRPSDGTGAVVLVNGGSGIGFGETTELRTGITAIALGLDDDGEGSRWSQKALFIGLALLPVLYVVSMVWAWTHRTAIRAKSGVAGQFSLWFPLLTTLVAAWVLLSLVPTMMGAPLGTVALFQPDMGLVLVAGAVTGVVWAVLRLIIAFTGRSRRPDTAQADVHEVRSASGVAPK</sequence>
<feature type="transmembrane region" description="Helical" evidence="1">
    <location>
        <begin position="399"/>
        <end position="423"/>
    </location>
</feature>
<gene>
    <name evidence="4" type="ORF">HD594_000496</name>
</gene>
<feature type="chain" id="PRO_5031540183" evidence="2">
    <location>
        <begin position="21"/>
        <end position="490"/>
    </location>
</feature>
<evidence type="ECO:0000313" key="5">
    <source>
        <dbReference type="Proteomes" id="UP000537775"/>
    </source>
</evidence>
<dbReference type="EMBL" id="JACHML010000001">
    <property type="protein sequence ID" value="MBB6390183.1"/>
    <property type="molecule type" value="Genomic_DNA"/>
</dbReference>
<protein>
    <submittedName>
        <fullName evidence="4">CubicO group peptidase (Beta-lactamase class C family)</fullName>
    </submittedName>
</protein>
<dbReference type="Pfam" id="PF00144">
    <property type="entry name" value="Beta-lactamase"/>
    <property type="match status" value="1"/>
</dbReference>
<feature type="signal peptide" evidence="2">
    <location>
        <begin position="1"/>
        <end position="20"/>
    </location>
</feature>
<comment type="caution">
    <text evidence="4">The sequence shown here is derived from an EMBL/GenBank/DDBJ whole genome shotgun (WGS) entry which is preliminary data.</text>
</comment>
<reference evidence="4 5" key="1">
    <citation type="submission" date="2020-08" db="EMBL/GenBank/DDBJ databases">
        <title>Sequencing the genomes of 1000 actinobacteria strains.</title>
        <authorList>
            <person name="Klenk H.-P."/>
        </authorList>
    </citation>
    <scope>NUCLEOTIDE SEQUENCE [LARGE SCALE GENOMIC DNA]</scope>
    <source>
        <strain evidence="4 5">DSM 12511</strain>
    </source>
</reference>
<dbReference type="AlphaFoldDB" id="A0A7X0KTL9"/>
<proteinExistence type="predicted"/>
<organism evidence="4 5">
    <name type="scientific">Microbacterium thalassium</name>
    <dbReference type="NCBI Taxonomy" id="362649"/>
    <lineage>
        <taxon>Bacteria</taxon>
        <taxon>Bacillati</taxon>
        <taxon>Actinomycetota</taxon>
        <taxon>Actinomycetes</taxon>
        <taxon>Micrococcales</taxon>
        <taxon>Microbacteriaceae</taxon>
        <taxon>Microbacterium</taxon>
    </lineage>
</organism>
<dbReference type="InterPro" id="IPR012338">
    <property type="entry name" value="Beta-lactam/transpept-like"/>
</dbReference>
<dbReference type="Gene3D" id="3.40.710.10">
    <property type="entry name" value="DD-peptidase/beta-lactamase superfamily"/>
    <property type="match status" value="1"/>
</dbReference>
<dbReference type="PANTHER" id="PTHR46825:SF9">
    <property type="entry name" value="BETA-LACTAMASE-RELATED DOMAIN-CONTAINING PROTEIN"/>
    <property type="match status" value="1"/>
</dbReference>
<evidence type="ECO:0000256" key="1">
    <source>
        <dbReference type="SAM" id="Phobius"/>
    </source>
</evidence>
<dbReference type="PANTHER" id="PTHR46825">
    <property type="entry name" value="D-ALANYL-D-ALANINE-CARBOXYPEPTIDASE/ENDOPEPTIDASE AMPH"/>
    <property type="match status" value="1"/>
</dbReference>
<keyword evidence="2" id="KW-0732">Signal</keyword>
<keyword evidence="5" id="KW-1185">Reference proteome</keyword>
<feature type="domain" description="Beta-lactamase-related" evidence="3">
    <location>
        <begin position="26"/>
        <end position="338"/>
    </location>
</feature>
<keyword evidence="1" id="KW-0812">Transmembrane</keyword>
<dbReference type="Proteomes" id="UP000537775">
    <property type="component" value="Unassembled WGS sequence"/>
</dbReference>
<feature type="transmembrane region" description="Helical" evidence="1">
    <location>
        <begin position="367"/>
        <end position="387"/>
    </location>
</feature>
<accession>A0A7X0KTL9</accession>
<feature type="transmembrane region" description="Helical" evidence="1">
    <location>
        <begin position="443"/>
        <end position="462"/>
    </location>
</feature>
<dbReference type="SUPFAM" id="SSF56601">
    <property type="entry name" value="beta-lactamase/transpeptidase-like"/>
    <property type="match status" value="1"/>
</dbReference>
<dbReference type="InterPro" id="IPR050491">
    <property type="entry name" value="AmpC-like"/>
</dbReference>
<name>A0A7X0KTL9_9MICO</name>
<evidence type="ECO:0000259" key="3">
    <source>
        <dbReference type="Pfam" id="PF00144"/>
    </source>
</evidence>
<evidence type="ECO:0000313" key="4">
    <source>
        <dbReference type="EMBL" id="MBB6390183.1"/>
    </source>
</evidence>
<keyword evidence="1" id="KW-1133">Transmembrane helix</keyword>
<dbReference type="InterPro" id="IPR001466">
    <property type="entry name" value="Beta-lactam-related"/>
</dbReference>
<evidence type="ECO:0000256" key="2">
    <source>
        <dbReference type="SAM" id="SignalP"/>
    </source>
</evidence>
<keyword evidence="1" id="KW-0472">Membrane</keyword>